<feature type="transmembrane region" description="Helical" evidence="7">
    <location>
        <begin position="175"/>
        <end position="196"/>
    </location>
</feature>
<protein>
    <submittedName>
        <fullName evidence="8">Major Facilitator Superfamily protein</fullName>
    </submittedName>
</protein>
<proteinExistence type="inferred from homology"/>
<dbReference type="InterPro" id="IPR004752">
    <property type="entry name" value="AmpG_permease/AT-1"/>
</dbReference>
<evidence type="ECO:0000256" key="4">
    <source>
        <dbReference type="ARBA" id="ARBA00022692"/>
    </source>
</evidence>
<dbReference type="InterPro" id="IPR011701">
    <property type="entry name" value="MFS"/>
</dbReference>
<evidence type="ECO:0000313" key="8">
    <source>
        <dbReference type="EMBL" id="SHL32297.1"/>
    </source>
</evidence>
<dbReference type="GO" id="GO:0016020">
    <property type="term" value="C:membrane"/>
    <property type="evidence" value="ECO:0007669"/>
    <property type="project" value="UniProtKB-SubCell"/>
</dbReference>
<comment type="subcellular location">
    <subcellularLocation>
        <location evidence="1">Membrane</location>
        <topology evidence="1">Multi-pass membrane protein</topology>
    </subcellularLocation>
</comment>
<evidence type="ECO:0000256" key="7">
    <source>
        <dbReference type="SAM" id="Phobius"/>
    </source>
</evidence>
<feature type="transmembrane region" description="Helical" evidence="7">
    <location>
        <begin position="378"/>
        <end position="401"/>
    </location>
</feature>
<feature type="transmembrane region" description="Helical" evidence="7">
    <location>
        <begin position="115"/>
        <end position="136"/>
    </location>
</feature>
<reference evidence="8 9" key="1">
    <citation type="submission" date="2016-11" db="EMBL/GenBank/DDBJ databases">
        <authorList>
            <person name="Jaros S."/>
            <person name="Januszkiewicz K."/>
            <person name="Wedrychowicz H."/>
        </authorList>
    </citation>
    <scope>NUCLEOTIDE SEQUENCE [LARGE SCALE GENOMIC DNA]</scope>
    <source>
        <strain evidence="8 9">DSM 29589</strain>
    </source>
</reference>
<dbReference type="Pfam" id="PF07690">
    <property type="entry name" value="MFS_1"/>
    <property type="match status" value="1"/>
</dbReference>
<accession>A0A1M6ZPB8</accession>
<dbReference type="PANTHER" id="PTHR12778">
    <property type="entry name" value="SOLUTE CARRIER FAMILY 33 ACETYL-COA TRANSPORTER -RELATED"/>
    <property type="match status" value="1"/>
</dbReference>
<keyword evidence="6 7" id="KW-0472">Membrane</keyword>
<feature type="transmembrane region" description="Helical" evidence="7">
    <location>
        <begin position="353"/>
        <end position="372"/>
    </location>
</feature>
<comment type="similarity">
    <text evidence="2">Belongs to the major facilitator superfamily.</text>
</comment>
<dbReference type="SUPFAM" id="SSF103473">
    <property type="entry name" value="MFS general substrate transporter"/>
    <property type="match status" value="1"/>
</dbReference>
<evidence type="ECO:0000256" key="5">
    <source>
        <dbReference type="ARBA" id="ARBA00022989"/>
    </source>
</evidence>
<gene>
    <name evidence="8" type="ORF">SAMN05444398_1028</name>
</gene>
<evidence type="ECO:0000256" key="3">
    <source>
        <dbReference type="ARBA" id="ARBA00022448"/>
    </source>
</evidence>
<keyword evidence="5 7" id="KW-1133">Transmembrane helix</keyword>
<dbReference type="AlphaFoldDB" id="A0A1M6ZPB8"/>
<dbReference type="Gene3D" id="1.20.1250.20">
    <property type="entry name" value="MFS general substrate transporter like domains"/>
    <property type="match status" value="1"/>
</dbReference>
<evidence type="ECO:0000256" key="2">
    <source>
        <dbReference type="ARBA" id="ARBA00008335"/>
    </source>
</evidence>
<dbReference type="OrthoDB" id="9787815at2"/>
<keyword evidence="9" id="KW-1185">Reference proteome</keyword>
<evidence type="ECO:0000313" key="9">
    <source>
        <dbReference type="Proteomes" id="UP000183974"/>
    </source>
</evidence>
<dbReference type="PANTHER" id="PTHR12778:SF10">
    <property type="entry name" value="MAJOR FACILITATOR SUPERFAMILY DOMAIN-CONTAINING PROTEIN 3"/>
    <property type="match status" value="1"/>
</dbReference>
<dbReference type="RefSeq" id="WP_073033746.1">
    <property type="nucleotide sequence ID" value="NZ_BMLR01000002.1"/>
</dbReference>
<feature type="transmembrane region" description="Helical" evidence="7">
    <location>
        <begin position="85"/>
        <end position="103"/>
    </location>
</feature>
<evidence type="ECO:0000256" key="6">
    <source>
        <dbReference type="ARBA" id="ARBA00023136"/>
    </source>
</evidence>
<feature type="transmembrane region" description="Helical" evidence="7">
    <location>
        <begin position="263"/>
        <end position="285"/>
    </location>
</feature>
<feature type="transmembrane region" description="Helical" evidence="7">
    <location>
        <begin position="292"/>
        <end position="312"/>
    </location>
</feature>
<dbReference type="STRING" id="337701.SAMN05444398_1028"/>
<feature type="transmembrane region" description="Helical" evidence="7">
    <location>
        <begin position="228"/>
        <end position="251"/>
    </location>
</feature>
<feature type="transmembrane region" description="Helical" evidence="7">
    <location>
        <begin position="19"/>
        <end position="44"/>
    </location>
</feature>
<dbReference type="EMBL" id="FRBR01000002">
    <property type="protein sequence ID" value="SHL32297.1"/>
    <property type="molecule type" value="Genomic_DNA"/>
</dbReference>
<organism evidence="8 9">
    <name type="scientific">Roseovarius pacificus</name>
    <dbReference type="NCBI Taxonomy" id="337701"/>
    <lineage>
        <taxon>Bacteria</taxon>
        <taxon>Pseudomonadati</taxon>
        <taxon>Pseudomonadota</taxon>
        <taxon>Alphaproteobacteria</taxon>
        <taxon>Rhodobacterales</taxon>
        <taxon>Roseobacteraceae</taxon>
        <taxon>Roseovarius</taxon>
    </lineage>
</organism>
<evidence type="ECO:0000256" key="1">
    <source>
        <dbReference type="ARBA" id="ARBA00004141"/>
    </source>
</evidence>
<sequence>MADDLGCEGSANVLGMRQWALLASLYSTQYLGLNFFVVALVAILRSEGAELDTLGLVYMLGLIWPLKLLWAPMIDRFTIGRGGHFRGWLLLTQGLLVLLLLAIGRFDVIDDFPLVYALCLAVALLAATQDIAVDGLACRLLPETRRGLGNGLQIAGGLAGNMVGGGLILMLYPQIGWAGCLTLLAALTAISAVQLIGFEEPAWRRSGDATGKLYRRMMVFWWQPGQRCWLGIILLVSASSGMAYAVLMPLLVDQGWGPARIGLVVNVLGSIAGLVAALISGWLMYRFSRRDALVLGVGFQIIGITVLLLPAWGMTQAAAMGAIVYFLCYNPVSVVMAAMMMDRAAPQSAATDFTLQFTSGQFAAIAAMSAGAPMAAQIGYGGVLGVALGTGSMALLLSVGLGRSRAAG</sequence>
<feature type="transmembrane region" description="Helical" evidence="7">
    <location>
        <begin position="148"/>
        <end position="169"/>
    </location>
</feature>
<feature type="transmembrane region" description="Helical" evidence="7">
    <location>
        <begin position="318"/>
        <end position="341"/>
    </location>
</feature>
<keyword evidence="4 7" id="KW-0812">Transmembrane</keyword>
<name>A0A1M6ZPB8_9RHOB</name>
<dbReference type="InterPro" id="IPR036259">
    <property type="entry name" value="MFS_trans_sf"/>
</dbReference>
<feature type="transmembrane region" description="Helical" evidence="7">
    <location>
        <begin position="56"/>
        <end position="73"/>
    </location>
</feature>
<dbReference type="Proteomes" id="UP000183974">
    <property type="component" value="Unassembled WGS sequence"/>
</dbReference>
<dbReference type="GO" id="GO:0022857">
    <property type="term" value="F:transmembrane transporter activity"/>
    <property type="evidence" value="ECO:0007669"/>
    <property type="project" value="InterPro"/>
</dbReference>
<keyword evidence="3" id="KW-0813">Transport</keyword>